<dbReference type="SUPFAM" id="SSF69360">
    <property type="entry name" value="Cell wall binding repeat"/>
    <property type="match status" value="1"/>
</dbReference>
<evidence type="ECO:0000256" key="1">
    <source>
        <dbReference type="ARBA" id="ARBA00022729"/>
    </source>
</evidence>
<dbReference type="NCBIfam" id="TIGR03715">
    <property type="entry name" value="KxYKxGKxW"/>
    <property type="match status" value="1"/>
</dbReference>
<sequence length="202" mass="22256">MNIKKHFKLYKSGKNWCVMAIATMGITLGLTGIVSADTNVVNSSIDTTQVQANTQQEETSAQSTTEKSLSVQSDSNTNLITADNKENIDASKSETTVSDTTSDNPVHPQGEATKTGWQKETQGWTFYDQNGKTTTGRVYSYLPTITANGTGTGNNWYLTDNGVVLSGVQKWADTYYDFDPNTYLRVDNNYVQSQWGGLVSFW</sequence>
<evidence type="ECO:0000256" key="2">
    <source>
        <dbReference type="SAM" id="MobiDB-lite"/>
    </source>
</evidence>
<dbReference type="Pfam" id="PF19258">
    <property type="entry name" value="KxYKxGKxW_sig"/>
    <property type="match status" value="1"/>
</dbReference>
<reference evidence="3 4" key="1">
    <citation type="submission" date="2018-03" db="EMBL/GenBank/DDBJ databases">
        <title>Complete Genome Sequence of the Chinese traditional Highland Barley wine Isolate Lactobacillus reuteri WHH1689.</title>
        <authorList>
            <person name="Chen S."/>
            <person name="Chen L."/>
            <person name="Chen L."/>
            <person name="Li Y."/>
        </authorList>
    </citation>
    <scope>NUCLEOTIDE SEQUENCE [LARGE SCALE GENOMIC DNA]</scope>
    <source>
        <strain evidence="3 4">WHH1689</strain>
    </source>
</reference>
<gene>
    <name evidence="3" type="ORF">LWHH1689_1554</name>
</gene>
<evidence type="ECO:0000313" key="4">
    <source>
        <dbReference type="Proteomes" id="UP000244369"/>
    </source>
</evidence>
<feature type="region of interest" description="Disordered" evidence="2">
    <location>
        <begin position="52"/>
        <end position="118"/>
    </location>
</feature>
<organism evidence="3 4">
    <name type="scientific">Limosilactobacillus reuteri</name>
    <name type="common">Lactobacillus reuteri</name>
    <dbReference type="NCBI Taxonomy" id="1598"/>
    <lineage>
        <taxon>Bacteria</taxon>
        <taxon>Bacillati</taxon>
        <taxon>Bacillota</taxon>
        <taxon>Bacilli</taxon>
        <taxon>Lactobacillales</taxon>
        <taxon>Lactobacillaceae</taxon>
        <taxon>Limosilactobacillus</taxon>
    </lineage>
</organism>
<dbReference type="Proteomes" id="UP000244369">
    <property type="component" value="Chromosome"/>
</dbReference>
<accession>A0A2S1ES77</accession>
<evidence type="ECO:0000313" key="3">
    <source>
        <dbReference type="EMBL" id="AWD62842.1"/>
    </source>
</evidence>
<name>A0A2S1ES77_LIMRT</name>
<feature type="compositionally biased region" description="Polar residues" evidence="2">
    <location>
        <begin position="93"/>
        <end position="104"/>
    </location>
</feature>
<dbReference type="Gene3D" id="2.10.270.10">
    <property type="entry name" value="Cholin Binding"/>
    <property type="match status" value="1"/>
</dbReference>
<proteinExistence type="predicted"/>
<dbReference type="EMBL" id="CP027805">
    <property type="protein sequence ID" value="AWD62842.1"/>
    <property type="molecule type" value="Genomic_DNA"/>
</dbReference>
<dbReference type="InterPro" id="IPR022263">
    <property type="entry name" value="KxYKxGKxW"/>
</dbReference>
<feature type="compositionally biased region" description="Polar residues" evidence="2">
    <location>
        <begin position="69"/>
        <end position="81"/>
    </location>
</feature>
<keyword evidence="1" id="KW-0732">Signal</keyword>
<dbReference type="AlphaFoldDB" id="A0A2S1ES77"/>
<feature type="compositionally biased region" description="Basic and acidic residues" evidence="2">
    <location>
        <begin position="83"/>
        <end position="92"/>
    </location>
</feature>
<feature type="compositionally biased region" description="Low complexity" evidence="2">
    <location>
        <begin position="54"/>
        <end position="68"/>
    </location>
</feature>
<protein>
    <submittedName>
        <fullName evidence="3">Mannosyl-glycoprotein endo-beta-N-acetylglucosaminidase</fullName>
    </submittedName>
</protein>